<comment type="caution">
    <text evidence="1">The sequence shown here is derived from an EMBL/GenBank/DDBJ whole genome shotgun (WGS) entry which is preliminary data.</text>
</comment>
<dbReference type="Proteomes" id="UP000187609">
    <property type="component" value="Unassembled WGS sequence"/>
</dbReference>
<dbReference type="EMBL" id="MJEQ01037187">
    <property type="protein sequence ID" value="OIT03598.1"/>
    <property type="molecule type" value="Genomic_DNA"/>
</dbReference>
<gene>
    <name evidence="1" type="ORF">A4A49_09742</name>
</gene>
<dbReference type="OMA" id="INDVMIQ"/>
<accession>A0A1J6IFE1</accession>
<proteinExistence type="predicted"/>
<name>A0A1J6IFE1_NICAT</name>
<protein>
    <submittedName>
        <fullName evidence="1">Uncharacterized protein</fullName>
    </submittedName>
</protein>
<evidence type="ECO:0000313" key="2">
    <source>
        <dbReference type="Proteomes" id="UP000187609"/>
    </source>
</evidence>
<reference evidence="1" key="1">
    <citation type="submission" date="2016-11" db="EMBL/GenBank/DDBJ databases">
        <title>The genome of Nicotiana attenuata.</title>
        <authorList>
            <person name="Xu S."/>
            <person name="Brockmoeller T."/>
            <person name="Gaquerel E."/>
            <person name="Navarro A."/>
            <person name="Kuhl H."/>
            <person name="Gase K."/>
            <person name="Ling Z."/>
            <person name="Zhou W."/>
            <person name="Kreitzer C."/>
            <person name="Stanke M."/>
            <person name="Tang H."/>
            <person name="Lyons E."/>
            <person name="Pandey P."/>
            <person name="Pandey S.P."/>
            <person name="Timmermann B."/>
            <person name="Baldwin I.T."/>
        </authorList>
    </citation>
    <scope>NUCLEOTIDE SEQUENCE [LARGE SCALE GENOMIC DNA]</scope>
    <source>
        <strain evidence="1">UT</strain>
    </source>
</reference>
<evidence type="ECO:0000313" key="1">
    <source>
        <dbReference type="EMBL" id="OIT03598.1"/>
    </source>
</evidence>
<keyword evidence="2" id="KW-1185">Reference proteome</keyword>
<dbReference type="PANTHER" id="PTHR36067">
    <property type="entry name" value="EXPRESSED PROTEIN"/>
    <property type="match status" value="1"/>
</dbReference>
<dbReference type="Gramene" id="OIT03598">
    <property type="protein sequence ID" value="OIT03598"/>
    <property type="gene ID" value="A4A49_09742"/>
</dbReference>
<sequence>MADIAMLVAEEYERRVNNSRKFGAAAVGEEEIKIFSYFSALAQKVQGSSSRIKMRIGEVKINDVMIQNRVFEPQNEISLAAINAVFSA</sequence>
<dbReference type="AlphaFoldDB" id="A0A1J6IFE1"/>
<dbReference type="PANTHER" id="PTHR36067:SF1">
    <property type="entry name" value="EXPRESSED PROTEIN"/>
    <property type="match status" value="1"/>
</dbReference>
<organism evidence="1 2">
    <name type="scientific">Nicotiana attenuata</name>
    <name type="common">Coyote tobacco</name>
    <dbReference type="NCBI Taxonomy" id="49451"/>
    <lineage>
        <taxon>Eukaryota</taxon>
        <taxon>Viridiplantae</taxon>
        <taxon>Streptophyta</taxon>
        <taxon>Embryophyta</taxon>
        <taxon>Tracheophyta</taxon>
        <taxon>Spermatophyta</taxon>
        <taxon>Magnoliopsida</taxon>
        <taxon>eudicotyledons</taxon>
        <taxon>Gunneridae</taxon>
        <taxon>Pentapetalae</taxon>
        <taxon>asterids</taxon>
        <taxon>lamiids</taxon>
        <taxon>Solanales</taxon>
        <taxon>Solanaceae</taxon>
        <taxon>Nicotianoideae</taxon>
        <taxon>Nicotianeae</taxon>
        <taxon>Nicotiana</taxon>
    </lineage>
</organism>